<protein>
    <recommendedName>
        <fullName evidence="1">Transcription regulator Rua1 C-terminal domain-containing protein</fullName>
    </recommendedName>
</protein>
<organism evidence="2 3">
    <name type="scientific">Piloderma croceum (strain F 1598)</name>
    <dbReference type="NCBI Taxonomy" id="765440"/>
    <lineage>
        <taxon>Eukaryota</taxon>
        <taxon>Fungi</taxon>
        <taxon>Dikarya</taxon>
        <taxon>Basidiomycota</taxon>
        <taxon>Agaricomycotina</taxon>
        <taxon>Agaricomycetes</taxon>
        <taxon>Agaricomycetidae</taxon>
        <taxon>Atheliales</taxon>
        <taxon>Atheliaceae</taxon>
        <taxon>Piloderma</taxon>
    </lineage>
</organism>
<dbReference type="PANTHER" id="PTHR28125">
    <property type="entry name" value="MEIOTIC EXPRESSION UP-REGULATED PROTEIN 26"/>
    <property type="match status" value="1"/>
</dbReference>
<evidence type="ECO:0000313" key="3">
    <source>
        <dbReference type="Proteomes" id="UP000054166"/>
    </source>
</evidence>
<name>A0A0C3BMU9_PILCF</name>
<accession>A0A0C3BMU9</accession>
<dbReference type="Pfam" id="PF14616">
    <property type="entry name" value="Rua1_C"/>
    <property type="match status" value="1"/>
</dbReference>
<dbReference type="OrthoDB" id="5595379at2759"/>
<feature type="domain" description="Transcription regulator Rua1 C-terminal" evidence="1">
    <location>
        <begin position="9"/>
        <end position="101"/>
    </location>
</feature>
<dbReference type="HOGENOM" id="CLU_154975_0_0_1"/>
<evidence type="ECO:0000259" key="1">
    <source>
        <dbReference type="Pfam" id="PF14616"/>
    </source>
</evidence>
<dbReference type="EMBL" id="KN832978">
    <property type="protein sequence ID" value="KIM87808.1"/>
    <property type="molecule type" value="Genomic_DNA"/>
</dbReference>
<reference evidence="3" key="2">
    <citation type="submission" date="2015-01" db="EMBL/GenBank/DDBJ databases">
        <title>Evolutionary Origins and Diversification of the Mycorrhizal Mutualists.</title>
        <authorList>
            <consortium name="DOE Joint Genome Institute"/>
            <consortium name="Mycorrhizal Genomics Consortium"/>
            <person name="Kohler A."/>
            <person name="Kuo A."/>
            <person name="Nagy L.G."/>
            <person name="Floudas D."/>
            <person name="Copeland A."/>
            <person name="Barry K.W."/>
            <person name="Cichocki N."/>
            <person name="Veneault-Fourrey C."/>
            <person name="LaButti K."/>
            <person name="Lindquist E.A."/>
            <person name="Lipzen A."/>
            <person name="Lundell T."/>
            <person name="Morin E."/>
            <person name="Murat C."/>
            <person name="Riley R."/>
            <person name="Ohm R."/>
            <person name="Sun H."/>
            <person name="Tunlid A."/>
            <person name="Henrissat B."/>
            <person name="Grigoriev I.V."/>
            <person name="Hibbett D.S."/>
            <person name="Martin F."/>
        </authorList>
    </citation>
    <scope>NUCLEOTIDE SEQUENCE [LARGE SCALE GENOMIC DNA]</scope>
    <source>
        <strain evidence="3">F 1598</strain>
    </source>
</reference>
<keyword evidence="3" id="KW-1185">Reference proteome</keyword>
<dbReference type="AlphaFoldDB" id="A0A0C3BMU9"/>
<reference evidence="2 3" key="1">
    <citation type="submission" date="2014-04" db="EMBL/GenBank/DDBJ databases">
        <authorList>
            <consortium name="DOE Joint Genome Institute"/>
            <person name="Kuo A."/>
            <person name="Tarkka M."/>
            <person name="Buscot F."/>
            <person name="Kohler A."/>
            <person name="Nagy L.G."/>
            <person name="Floudas D."/>
            <person name="Copeland A."/>
            <person name="Barry K.W."/>
            <person name="Cichocki N."/>
            <person name="Veneault-Fourrey C."/>
            <person name="LaButti K."/>
            <person name="Lindquist E.A."/>
            <person name="Lipzen A."/>
            <person name="Lundell T."/>
            <person name="Morin E."/>
            <person name="Murat C."/>
            <person name="Sun H."/>
            <person name="Tunlid A."/>
            <person name="Henrissat B."/>
            <person name="Grigoriev I.V."/>
            <person name="Hibbett D.S."/>
            <person name="Martin F."/>
            <person name="Nordberg H.P."/>
            <person name="Cantor M.N."/>
            <person name="Hua S.X."/>
        </authorList>
    </citation>
    <scope>NUCLEOTIDE SEQUENCE [LARGE SCALE GENOMIC DNA]</scope>
    <source>
        <strain evidence="2 3">F 1598</strain>
    </source>
</reference>
<evidence type="ECO:0000313" key="2">
    <source>
        <dbReference type="EMBL" id="KIM87808.1"/>
    </source>
</evidence>
<gene>
    <name evidence="2" type="ORF">PILCRDRAFT_814524</name>
</gene>
<proteinExistence type="predicted"/>
<dbReference type="STRING" id="765440.A0A0C3BMU9"/>
<dbReference type="InParanoid" id="A0A0C3BMU9"/>
<sequence length="119" mass="13591">MESVDNGGEGKCVWLSLKFSAYNYHMQYYHGISSRTHLPFSPPTSFRLSPRPNASQTKHEKTVMMEGRCHKCVMWVDIEGVKVGDAKVKEIYWWKHAAKCHQGSNIPGEGDFFLVNQEA</sequence>
<dbReference type="InterPro" id="IPR028012">
    <property type="entry name" value="Rua1_C"/>
</dbReference>
<dbReference type="PANTHER" id="PTHR28125:SF2">
    <property type="entry name" value="MEIOTIC EXPRESSION UP-REGULATED PROTEIN 26"/>
    <property type="match status" value="1"/>
</dbReference>
<dbReference type="Proteomes" id="UP000054166">
    <property type="component" value="Unassembled WGS sequence"/>
</dbReference>